<proteinExistence type="predicted"/>
<sequence>MRVPRRVNRPRTLQPPATLFFDYPTPDALVGFLRSDQVPLARFRKAGLLDMLLSLIGPEDGSAPRGDDSRVRPGDARR</sequence>
<evidence type="ECO:0000313" key="3">
    <source>
        <dbReference type="Proteomes" id="UP001500893"/>
    </source>
</evidence>
<name>A0ABN3V5Z8_9ACTN</name>
<dbReference type="Gene3D" id="1.10.1200.10">
    <property type="entry name" value="ACP-like"/>
    <property type="match status" value="1"/>
</dbReference>
<feature type="compositionally biased region" description="Basic and acidic residues" evidence="1">
    <location>
        <begin position="65"/>
        <end position="78"/>
    </location>
</feature>
<gene>
    <name evidence="2" type="ORF">GCM10010521_68530</name>
</gene>
<dbReference type="InterPro" id="IPR036736">
    <property type="entry name" value="ACP-like_sf"/>
</dbReference>
<keyword evidence="3" id="KW-1185">Reference proteome</keyword>
<comment type="caution">
    <text evidence="2">The sequence shown here is derived from an EMBL/GenBank/DDBJ whole genome shotgun (WGS) entry which is preliminary data.</text>
</comment>
<protein>
    <submittedName>
        <fullName evidence="2">Uncharacterized protein</fullName>
    </submittedName>
</protein>
<accession>A0ABN3V5Z8</accession>
<reference evidence="2 3" key="1">
    <citation type="journal article" date="2019" name="Int. J. Syst. Evol. Microbiol.">
        <title>The Global Catalogue of Microorganisms (GCM) 10K type strain sequencing project: providing services to taxonomists for standard genome sequencing and annotation.</title>
        <authorList>
            <consortium name="The Broad Institute Genomics Platform"/>
            <consortium name="The Broad Institute Genome Sequencing Center for Infectious Disease"/>
            <person name="Wu L."/>
            <person name="Ma J."/>
        </authorList>
    </citation>
    <scope>NUCLEOTIDE SEQUENCE [LARGE SCALE GENOMIC DNA]</scope>
    <source>
        <strain evidence="2 3">JCM 11574</strain>
    </source>
</reference>
<feature type="region of interest" description="Disordered" evidence="1">
    <location>
        <begin position="57"/>
        <end position="78"/>
    </location>
</feature>
<organism evidence="2 3">
    <name type="scientific">Streptomyces rameus</name>
    <dbReference type="NCBI Taxonomy" id="68261"/>
    <lineage>
        <taxon>Bacteria</taxon>
        <taxon>Bacillati</taxon>
        <taxon>Actinomycetota</taxon>
        <taxon>Actinomycetes</taxon>
        <taxon>Kitasatosporales</taxon>
        <taxon>Streptomycetaceae</taxon>
        <taxon>Streptomyces</taxon>
    </lineage>
</organism>
<evidence type="ECO:0000313" key="2">
    <source>
        <dbReference type="EMBL" id="GAA2779755.1"/>
    </source>
</evidence>
<evidence type="ECO:0000256" key="1">
    <source>
        <dbReference type="SAM" id="MobiDB-lite"/>
    </source>
</evidence>
<dbReference type="EMBL" id="BAAAVM010000140">
    <property type="protein sequence ID" value="GAA2779755.1"/>
    <property type="molecule type" value="Genomic_DNA"/>
</dbReference>
<dbReference type="Proteomes" id="UP001500893">
    <property type="component" value="Unassembled WGS sequence"/>
</dbReference>